<dbReference type="Gene3D" id="1.10.357.10">
    <property type="entry name" value="Tetracycline Repressor, domain 2"/>
    <property type="match status" value="1"/>
</dbReference>
<evidence type="ECO:0000256" key="2">
    <source>
        <dbReference type="ARBA" id="ARBA00023125"/>
    </source>
</evidence>
<name>A0A252AXF3_9PROT</name>
<dbReference type="InterPro" id="IPR023772">
    <property type="entry name" value="DNA-bd_HTH_TetR-type_CS"/>
</dbReference>
<feature type="DNA-binding region" description="H-T-H motif" evidence="4">
    <location>
        <begin position="36"/>
        <end position="55"/>
    </location>
</feature>
<dbReference type="EMBL" id="JOPA01000006">
    <property type="protein sequence ID" value="OUI96046.1"/>
    <property type="molecule type" value="Genomic_DNA"/>
</dbReference>
<evidence type="ECO:0000256" key="4">
    <source>
        <dbReference type="PROSITE-ProRule" id="PRU00335"/>
    </source>
</evidence>
<keyword evidence="1" id="KW-0805">Transcription regulation</keyword>
<feature type="domain" description="HTH tetR-type" evidence="5">
    <location>
        <begin position="13"/>
        <end position="73"/>
    </location>
</feature>
<reference evidence="7" key="1">
    <citation type="submission" date="2014-06" db="EMBL/GenBank/DDBJ databases">
        <authorList>
            <person name="Winans N.J."/>
            <person name="Newell P.D."/>
            <person name="Douglas A.E."/>
        </authorList>
    </citation>
    <scope>NUCLEOTIDE SEQUENCE [LARGE SCALE GENOMIC DNA]</scope>
</reference>
<evidence type="ECO:0000313" key="7">
    <source>
        <dbReference type="Proteomes" id="UP000194641"/>
    </source>
</evidence>
<dbReference type="Proteomes" id="UP000194641">
    <property type="component" value="Unassembled WGS sequence"/>
</dbReference>
<dbReference type="GO" id="GO:0000976">
    <property type="term" value="F:transcription cis-regulatory region binding"/>
    <property type="evidence" value="ECO:0007669"/>
    <property type="project" value="TreeGrafter"/>
</dbReference>
<dbReference type="PROSITE" id="PS01081">
    <property type="entry name" value="HTH_TETR_1"/>
    <property type="match status" value="1"/>
</dbReference>
<dbReference type="PROSITE" id="PS50977">
    <property type="entry name" value="HTH_TETR_2"/>
    <property type="match status" value="1"/>
</dbReference>
<dbReference type="InterPro" id="IPR009057">
    <property type="entry name" value="Homeodomain-like_sf"/>
</dbReference>
<dbReference type="Pfam" id="PF00440">
    <property type="entry name" value="TetR_N"/>
    <property type="match status" value="1"/>
</dbReference>
<evidence type="ECO:0000313" key="6">
    <source>
        <dbReference type="EMBL" id="OUI96046.1"/>
    </source>
</evidence>
<gene>
    <name evidence="6" type="ORF">HK17_14830</name>
</gene>
<dbReference type="InterPro" id="IPR001647">
    <property type="entry name" value="HTH_TetR"/>
</dbReference>
<evidence type="ECO:0000256" key="3">
    <source>
        <dbReference type="ARBA" id="ARBA00023163"/>
    </source>
</evidence>
<protein>
    <recommendedName>
        <fullName evidence="5">HTH tetR-type domain-containing protein</fullName>
    </recommendedName>
</protein>
<accession>A0A252AXF3</accession>
<dbReference type="PRINTS" id="PR00455">
    <property type="entry name" value="HTHTETR"/>
</dbReference>
<dbReference type="AlphaFoldDB" id="A0A252AXF3"/>
<keyword evidence="3" id="KW-0804">Transcription</keyword>
<dbReference type="PANTHER" id="PTHR30055:SF234">
    <property type="entry name" value="HTH-TYPE TRANSCRIPTIONAL REGULATOR BETI"/>
    <property type="match status" value="1"/>
</dbReference>
<proteinExistence type="predicted"/>
<keyword evidence="2 4" id="KW-0238">DNA-binding</keyword>
<evidence type="ECO:0000256" key="1">
    <source>
        <dbReference type="ARBA" id="ARBA00023015"/>
    </source>
</evidence>
<dbReference type="SUPFAM" id="SSF46689">
    <property type="entry name" value="Homeodomain-like"/>
    <property type="match status" value="1"/>
</dbReference>
<dbReference type="RefSeq" id="WP_086658839.1">
    <property type="nucleotide sequence ID" value="NZ_JBJJWX010000009.1"/>
</dbReference>
<dbReference type="PANTHER" id="PTHR30055">
    <property type="entry name" value="HTH-TYPE TRANSCRIPTIONAL REGULATOR RUTR"/>
    <property type="match status" value="1"/>
</dbReference>
<comment type="caution">
    <text evidence="6">The sequence shown here is derived from an EMBL/GenBank/DDBJ whole genome shotgun (WGS) entry which is preliminary data.</text>
</comment>
<evidence type="ECO:0000259" key="5">
    <source>
        <dbReference type="PROSITE" id="PS50977"/>
    </source>
</evidence>
<dbReference type="GO" id="GO:0003700">
    <property type="term" value="F:DNA-binding transcription factor activity"/>
    <property type="evidence" value="ECO:0007669"/>
    <property type="project" value="TreeGrafter"/>
</dbReference>
<organism evidence="6 7">
    <name type="scientific">Acetobacter indonesiensis</name>
    <dbReference type="NCBI Taxonomy" id="104101"/>
    <lineage>
        <taxon>Bacteria</taxon>
        <taxon>Pseudomonadati</taxon>
        <taxon>Pseudomonadota</taxon>
        <taxon>Alphaproteobacteria</taxon>
        <taxon>Acetobacterales</taxon>
        <taxon>Acetobacteraceae</taxon>
        <taxon>Acetobacter</taxon>
    </lineage>
</organism>
<dbReference type="InterPro" id="IPR050109">
    <property type="entry name" value="HTH-type_TetR-like_transc_reg"/>
</dbReference>
<sequence length="194" mass="21897">MSNAVKSVRMEPDNRQQQIIAIAATHFARDGYDRASMARIGADAGVTRALIYHYFPSKTALFEAVLRHEADTLLALTQFDPMQDVFQNIRQAIFRYLEHFSPANNHAINLHLQANRLPDMVERISRNYHEIMTAQIMMALNLNETPLLRGALMAWLDFVSTLSREVPTPDAPSRHDAVELCVTALQAIIPKNAT</sequence>